<keyword evidence="2 3" id="KW-0040">ANK repeat</keyword>
<evidence type="ECO:0000313" key="5">
    <source>
        <dbReference type="Proteomes" id="UP001163046"/>
    </source>
</evidence>
<keyword evidence="5" id="KW-1185">Reference proteome</keyword>
<name>A0A9X0D4T1_9CNID</name>
<dbReference type="PANTHER" id="PTHR24193:SF121">
    <property type="entry name" value="ADA2A-CONTAINING COMPLEX COMPONENT 3, ISOFORM D"/>
    <property type="match status" value="1"/>
</dbReference>
<feature type="repeat" description="ANK" evidence="3">
    <location>
        <begin position="185"/>
        <end position="217"/>
    </location>
</feature>
<dbReference type="GO" id="GO:0005634">
    <property type="term" value="C:nucleus"/>
    <property type="evidence" value="ECO:0007669"/>
    <property type="project" value="TreeGrafter"/>
</dbReference>
<feature type="repeat" description="ANK" evidence="3">
    <location>
        <begin position="330"/>
        <end position="364"/>
    </location>
</feature>
<protein>
    <submittedName>
        <fullName evidence="4">Ankyrin repeat, SAM and basic leucine zipper</fullName>
    </submittedName>
</protein>
<dbReference type="AlphaFoldDB" id="A0A9X0D4T1"/>
<dbReference type="EMBL" id="MU825884">
    <property type="protein sequence ID" value="KAJ7384854.1"/>
    <property type="molecule type" value="Genomic_DNA"/>
</dbReference>
<feature type="repeat" description="ANK" evidence="3">
    <location>
        <begin position="365"/>
        <end position="397"/>
    </location>
</feature>
<dbReference type="InterPro" id="IPR036770">
    <property type="entry name" value="Ankyrin_rpt-contain_sf"/>
</dbReference>
<organism evidence="4 5">
    <name type="scientific">Desmophyllum pertusum</name>
    <dbReference type="NCBI Taxonomy" id="174260"/>
    <lineage>
        <taxon>Eukaryota</taxon>
        <taxon>Metazoa</taxon>
        <taxon>Cnidaria</taxon>
        <taxon>Anthozoa</taxon>
        <taxon>Hexacorallia</taxon>
        <taxon>Scleractinia</taxon>
        <taxon>Caryophylliina</taxon>
        <taxon>Caryophylliidae</taxon>
        <taxon>Desmophyllum</taxon>
    </lineage>
</organism>
<feature type="repeat" description="ANK" evidence="3">
    <location>
        <begin position="218"/>
        <end position="250"/>
    </location>
</feature>
<evidence type="ECO:0000313" key="4">
    <source>
        <dbReference type="EMBL" id="KAJ7384854.1"/>
    </source>
</evidence>
<reference evidence="4" key="1">
    <citation type="submission" date="2023-01" db="EMBL/GenBank/DDBJ databases">
        <title>Genome assembly of the deep-sea coral Lophelia pertusa.</title>
        <authorList>
            <person name="Herrera S."/>
            <person name="Cordes E."/>
        </authorList>
    </citation>
    <scope>NUCLEOTIDE SEQUENCE</scope>
    <source>
        <strain evidence="4">USNM1676648</strain>
        <tissue evidence="4">Polyp</tissue>
    </source>
</reference>
<dbReference type="PROSITE" id="PS50088">
    <property type="entry name" value="ANK_REPEAT"/>
    <property type="match status" value="4"/>
</dbReference>
<dbReference type="Pfam" id="PF12796">
    <property type="entry name" value="Ank_2"/>
    <property type="match status" value="2"/>
</dbReference>
<dbReference type="InterPro" id="IPR050663">
    <property type="entry name" value="Ankyrin-SOCS_Box"/>
</dbReference>
<dbReference type="Proteomes" id="UP001163046">
    <property type="component" value="Unassembled WGS sequence"/>
</dbReference>
<sequence length="436" mass="48187">MAFLAVDRRSGFNRLQAAVYEGDYNTVLAAFVYTENLLKEMSIVSTLNSATIFPGKTACDILSGLDEKGHADIKKLYKEHAEKFATLSELHKCSDINDSETAIELVLHHGTDVNIPAKGNRTPLFWASLQSSSVFFKTLIDLGADTNSQRDDQSTPLIMASYWNNYMAVRLLTEAGVDAEIKCDTSNTALHLSAINGFSHISKLLMESGFNVNLQNNSGKTPLCLAVQNGYKHLVKVLLENNADVNMCDKHEPNERLFIVRGMNRGRQAWHYVTVEKPLLGLFHKRVNGGVKLDVADFGTVIGSGLGENPPDFKTADILKKASDLQKDVQGKTALHVACGIKDENLEIIELLVKHGADIDIRDGDGFTSLQIAAIFGKMQIVKKLVELKADVNLAAMDGKDAADLAQLNEETEIEQYLKLKRSSLRKLWNALVRRQ</sequence>
<dbReference type="GO" id="GO:0000976">
    <property type="term" value="F:transcription cis-regulatory region binding"/>
    <property type="evidence" value="ECO:0007669"/>
    <property type="project" value="TreeGrafter"/>
</dbReference>
<dbReference type="Gene3D" id="1.25.40.20">
    <property type="entry name" value="Ankyrin repeat-containing domain"/>
    <property type="match status" value="2"/>
</dbReference>
<dbReference type="OrthoDB" id="5986894at2759"/>
<dbReference type="PROSITE" id="PS50297">
    <property type="entry name" value="ANK_REP_REGION"/>
    <property type="match status" value="4"/>
</dbReference>
<dbReference type="GO" id="GO:0045944">
    <property type="term" value="P:positive regulation of transcription by RNA polymerase II"/>
    <property type="evidence" value="ECO:0007669"/>
    <property type="project" value="TreeGrafter"/>
</dbReference>
<dbReference type="SMART" id="SM00248">
    <property type="entry name" value="ANK"/>
    <property type="match status" value="7"/>
</dbReference>
<evidence type="ECO:0000256" key="2">
    <source>
        <dbReference type="ARBA" id="ARBA00023043"/>
    </source>
</evidence>
<keyword evidence="1" id="KW-0677">Repeat</keyword>
<comment type="caution">
    <text evidence="4">The sequence shown here is derived from an EMBL/GenBank/DDBJ whole genome shotgun (WGS) entry which is preliminary data.</text>
</comment>
<evidence type="ECO:0000256" key="3">
    <source>
        <dbReference type="PROSITE-ProRule" id="PRU00023"/>
    </source>
</evidence>
<dbReference type="PANTHER" id="PTHR24193">
    <property type="entry name" value="ANKYRIN REPEAT PROTEIN"/>
    <property type="match status" value="1"/>
</dbReference>
<gene>
    <name evidence="4" type="primary">ASZ1_2</name>
    <name evidence="4" type="ORF">OS493_019531</name>
</gene>
<accession>A0A9X0D4T1</accession>
<evidence type="ECO:0000256" key="1">
    <source>
        <dbReference type="ARBA" id="ARBA00022737"/>
    </source>
</evidence>
<dbReference type="InterPro" id="IPR002110">
    <property type="entry name" value="Ankyrin_rpt"/>
</dbReference>
<proteinExistence type="predicted"/>
<dbReference type="PRINTS" id="PR01415">
    <property type="entry name" value="ANKYRIN"/>
</dbReference>
<dbReference type="SUPFAM" id="SSF48403">
    <property type="entry name" value="Ankyrin repeat"/>
    <property type="match status" value="2"/>
</dbReference>